<evidence type="ECO:0000256" key="5">
    <source>
        <dbReference type="ARBA" id="ARBA00023004"/>
    </source>
</evidence>
<dbReference type="PANTHER" id="PTHR33751">
    <property type="entry name" value="CBB3-TYPE CYTOCHROME C OXIDASE SUBUNIT FIXP"/>
    <property type="match status" value="1"/>
</dbReference>
<dbReference type="AlphaFoldDB" id="A0A5B8R6A8"/>
<dbReference type="PROSITE" id="PS51007">
    <property type="entry name" value="CYTC"/>
    <property type="match status" value="1"/>
</dbReference>
<dbReference type="GO" id="GO:0046872">
    <property type="term" value="F:metal ion binding"/>
    <property type="evidence" value="ECO:0007669"/>
    <property type="project" value="UniProtKB-KW"/>
</dbReference>
<accession>A0A5B8R6A8</accession>
<dbReference type="InterPro" id="IPR050597">
    <property type="entry name" value="Cytochrome_c_Oxidase_Subunit"/>
</dbReference>
<proteinExistence type="predicted"/>
<dbReference type="EMBL" id="MN079084">
    <property type="protein sequence ID" value="QEA04499.1"/>
    <property type="molecule type" value="Genomic_DNA"/>
</dbReference>
<dbReference type="Pfam" id="PF00034">
    <property type="entry name" value="Cytochrom_C"/>
    <property type="match status" value="1"/>
</dbReference>
<keyword evidence="1" id="KW-0813">Transport</keyword>
<evidence type="ECO:0000256" key="1">
    <source>
        <dbReference type="ARBA" id="ARBA00022448"/>
    </source>
</evidence>
<gene>
    <name evidence="7" type="ORF">KBTEX_00807</name>
</gene>
<protein>
    <recommendedName>
        <fullName evidence="6">Cytochrome c domain-containing protein</fullName>
    </recommendedName>
</protein>
<evidence type="ECO:0000256" key="2">
    <source>
        <dbReference type="ARBA" id="ARBA00022617"/>
    </source>
</evidence>
<evidence type="ECO:0000256" key="3">
    <source>
        <dbReference type="ARBA" id="ARBA00022723"/>
    </source>
</evidence>
<dbReference type="InterPro" id="IPR009056">
    <property type="entry name" value="Cyt_c-like_dom"/>
</dbReference>
<reference evidence="7" key="1">
    <citation type="submission" date="2019-06" db="EMBL/GenBank/DDBJ databases">
        <authorList>
            <person name="Murdoch R.W."/>
            <person name="Fathepure B."/>
        </authorList>
    </citation>
    <scope>NUCLEOTIDE SEQUENCE</scope>
</reference>
<keyword evidence="2" id="KW-0349">Heme</keyword>
<dbReference type="Gene3D" id="1.10.760.10">
    <property type="entry name" value="Cytochrome c-like domain"/>
    <property type="match status" value="1"/>
</dbReference>
<keyword evidence="4" id="KW-0249">Electron transport</keyword>
<dbReference type="SUPFAM" id="SSF46626">
    <property type="entry name" value="Cytochrome c"/>
    <property type="match status" value="1"/>
</dbReference>
<evidence type="ECO:0000259" key="6">
    <source>
        <dbReference type="PROSITE" id="PS51007"/>
    </source>
</evidence>
<sequence>MMKKAIVFTGMLVFAAAVSAKGDPAAGKSKAAVCAGCHGQDGVSIAPMYPNLAGQKEQYLVNAITAYREKQRTGGNAPTMYPMVGSLSDQDVQDLAAYFSSLPAGGK</sequence>
<keyword evidence="5" id="KW-0408">Iron</keyword>
<evidence type="ECO:0000256" key="4">
    <source>
        <dbReference type="ARBA" id="ARBA00022982"/>
    </source>
</evidence>
<dbReference type="GO" id="GO:0009055">
    <property type="term" value="F:electron transfer activity"/>
    <property type="evidence" value="ECO:0007669"/>
    <property type="project" value="InterPro"/>
</dbReference>
<feature type="domain" description="Cytochrome c" evidence="6">
    <location>
        <begin position="22"/>
        <end position="103"/>
    </location>
</feature>
<dbReference type="GO" id="GO:0020037">
    <property type="term" value="F:heme binding"/>
    <property type="evidence" value="ECO:0007669"/>
    <property type="project" value="InterPro"/>
</dbReference>
<dbReference type="InterPro" id="IPR036909">
    <property type="entry name" value="Cyt_c-like_dom_sf"/>
</dbReference>
<dbReference type="PANTHER" id="PTHR33751:SF9">
    <property type="entry name" value="CYTOCHROME C4"/>
    <property type="match status" value="1"/>
</dbReference>
<evidence type="ECO:0000313" key="7">
    <source>
        <dbReference type="EMBL" id="QEA04499.1"/>
    </source>
</evidence>
<organism evidence="7">
    <name type="scientific">uncultured organism</name>
    <dbReference type="NCBI Taxonomy" id="155900"/>
    <lineage>
        <taxon>unclassified sequences</taxon>
        <taxon>environmental samples</taxon>
    </lineage>
</organism>
<keyword evidence="3" id="KW-0479">Metal-binding</keyword>
<name>A0A5B8R6A8_9ZZZZ</name>